<dbReference type="InterPro" id="IPR015421">
    <property type="entry name" value="PyrdxlP-dep_Trfase_major"/>
</dbReference>
<feature type="domain" description="HTH gntR-type" evidence="6">
    <location>
        <begin position="44"/>
        <end position="112"/>
    </location>
</feature>
<keyword evidence="2" id="KW-0663">Pyridoxal phosphate</keyword>
<dbReference type="Gene3D" id="1.10.10.10">
    <property type="entry name" value="Winged helix-like DNA-binding domain superfamily/Winged helix DNA-binding domain"/>
    <property type="match status" value="1"/>
</dbReference>
<evidence type="ECO:0000256" key="3">
    <source>
        <dbReference type="ARBA" id="ARBA00023015"/>
    </source>
</evidence>
<dbReference type="SUPFAM" id="SSF46785">
    <property type="entry name" value="Winged helix' DNA-binding domain"/>
    <property type="match status" value="1"/>
</dbReference>
<keyword evidence="4" id="KW-0238">DNA-binding</keyword>
<proteinExistence type="inferred from homology"/>
<dbReference type="Proteomes" id="UP000004980">
    <property type="component" value="Unassembled WGS sequence"/>
</dbReference>
<organism evidence="7 8">
    <name type="scientific">Paraburkholderia hospita</name>
    <dbReference type="NCBI Taxonomy" id="169430"/>
    <lineage>
        <taxon>Bacteria</taxon>
        <taxon>Pseudomonadati</taxon>
        <taxon>Pseudomonadota</taxon>
        <taxon>Betaproteobacteria</taxon>
        <taxon>Burkholderiales</taxon>
        <taxon>Burkholderiaceae</taxon>
        <taxon>Paraburkholderia</taxon>
    </lineage>
</organism>
<gene>
    <name evidence="7" type="ORF">WQE_28669</name>
</gene>
<evidence type="ECO:0000259" key="6">
    <source>
        <dbReference type="PROSITE" id="PS50949"/>
    </source>
</evidence>
<accession>A0ABP2PMK4</accession>
<keyword evidence="3" id="KW-0805">Transcription regulation</keyword>
<keyword evidence="5" id="KW-0804">Transcription</keyword>
<dbReference type="InterPro" id="IPR000524">
    <property type="entry name" value="Tscrpt_reg_HTH_GntR"/>
</dbReference>
<dbReference type="InterPro" id="IPR036388">
    <property type="entry name" value="WH-like_DNA-bd_sf"/>
</dbReference>
<dbReference type="Pfam" id="PF00155">
    <property type="entry name" value="Aminotran_1_2"/>
    <property type="match status" value="1"/>
</dbReference>
<comment type="caution">
    <text evidence="7">The sequence shown here is derived from an EMBL/GenBank/DDBJ whole genome shotgun (WGS) entry which is preliminary data.</text>
</comment>
<dbReference type="CDD" id="cd00609">
    <property type="entry name" value="AAT_like"/>
    <property type="match status" value="1"/>
</dbReference>
<dbReference type="EMBL" id="AKAU01000150">
    <property type="protein sequence ID" value="EIM97533.1"/>
    <property type="molecule type" value="Genomic_DNA"/>
</dbReference>
<comment type="similarity">
    <text evidence="1">In the C-terminal section; belongs to the class-I pyridoxal-phosphate-dependent aminotransferase family.</text>
</comment>
<evidence type="ECO:0000313" key="7">
    <source>
        <dbReference type="EMBL" id="EIM97533.1"/>
    </source>
</evidence>
<dbReference type="SUPFAM" id="SSF53383">
    <property type="entry name" value="PLP-dependent transferases"/>
    <property type="match status" value="1"/>
</dbReference>
<evidence type="ECO:0000256" key="5">
    <source>
        <dbReference type="ARBA" id="ARBA00023163"/>
    </source>
</evidence>
<name>A0ABP2PMK4_9BURK</name>
<reference evidence="7 8" key="1">
    <citation type="journal article" date="2012" name="J. Bacteriol.">
        <title>Draft Genome Sequence of the Soil Bacterium Burkholderia terrae Strain BS001, Which Interacts with Fungal Surface Structures.</title>
        <authorList>
            <person name="Nazir R."/>
            <person name="Hansen M.A."/>
            <person name="Sorensen S."/>
            <person name="van Elsas J.D."/>
        </authorList>
    </citation>
    <scope>NUCLEOTIDE SEQUENCE [LARGE SCALE GENOMIC DNA]</scope>
    <source>
        <strain evidence="7 8">BS001</strain>
    </source>
</reference>
<dbReference type="PROSITE" id="PS50949">
    <property type="entry name" value="HTH_GNTR"/>
    <property type="match status" value="1"/>
</dbReference>
<dbReference type="InterPro" id="IPR015424">
    <property type="entry name" value="PyrdxlP-dep_Trfase"/>
</dbReference>
<protein>
    <submittedName>
        <fullName evidence="7">GntR family transcriptional regulator</fullName>
    </submittedName>
</protein>
<dbReference type="CDD" id="cd07377">
    <property type="entry name" value="WHTH_GntR"/>
    <property type="match status" value="1"/>
</dbReference>
<dbReference type="InterPro" id="IPR051446">
    <property type="entry name" value="HTH_trans_reg/aminotransferase"/>
</dbReference>
<dbReference type="InterPro" id="IPR004839">
    <property type="entry name" value="Aminotransferase_I/II_large"/>
</dbReference>
<dbReference type="PANTHER" id="PTHR46577:SF1">
    <property type="entry name" value="HTH-TYPE TRANSCRIPTIONAL REGULATORY PROTEIN GABR"/>
    <property type="match status" value="1"/>
</dbReference>
<evidence type="ECO:0000256" key="4">
    <source>
        <dbReference type="ARBA" id="ARBA00023125"/>
    </source>
</evidence>
<dbReference type="SMART" id="SM00345">
    <property type="entry name" value="HTH_GNTR"/>
    <property type="match status" value="1"/>
</dbReference>
<evidence type="ECO:0000256" key="2">
    <source>
        <dbReference type="ARBA" id="ARBA00022898"/>
    </source>
</evidence>
<evidence type="ECO:0000256" key="1">
    <source>
        <dbReference type="ARBA" id="ARBA00005384"/>
    </source>
</evidence>
<dbReference type="Pfam" id="PF00392">
    <property type="entry name" value="GntR"/>
    <property type="match status" value="1"/>
</dbReference>
<keyword evidence="8" id="KW-1185">Reference proteome</keyword>
<dbReference type="InterPro" id="IPR036390">
    <property type="entry name" value="WH_DNA-bd_sf"/>
</dbReference>
<dbReference type="Gene3D" id="3.40.640.10">
    <property type="entry name" value="Type I PLP-dependent aspartate aminotransferase-like (Major domain)"/>
    <property type="match status" value="1"/>
</dbReference>
<evidence type="ECO:0000313" key="8">
    <source>
        <dbReference type="Proteomes" id="UP000004980"/>
    </source>
</evidence>
<dbReference type="PANTHER" id="PTHR46577">
    <property type="entry name" value="HTH-TYPE TRANSCRIPTIONAL REGULATORY PROTEIN GABR"/>
    <property type="match status" value="1"/>
</dbReference>
<sequence>MQTMRHKSGAEVENVAYNKNRLLRARCEMLRTSGWTPVLEDGNGPTYLAIANAVAESINKGELRVGDRLPPQRALAASLGIDFTTVSRGYAEAQRRGLLEARVGRGTYVKAIHRPPASPTNVSGIDMLINQPPPFDNPTLEKRIWEGVPAMLTERGMEMLMRYQVPSGAMRDRLVGANWLAQRVPGLGPERVLVCPGAQGALLAVSIMLASAGDTICVEALTYPGCILLAKELGIRLSAVEMDEHGAIPESLDAVCRSEKPKAFYCTPIVHNPTTITMPLDRRIALVEVARRHNLPIIEDDNYWPLVNSPDDSADALRELPSLASLAPELVYYISGLAKCVSPALRIAYLAVPDQSSAERASVVIRATASMAAPLSAAVATYWIESGLAEEMLRAIRAESEARQTIARRHLGADLENRHSHGFHLWLPLPMPWTRNAFVTQLKLSGISVAGTDAFSVSEAPDGVRLCLGAPRTRSDLENCLHRIADILHLKSYEPSQVI</sequence>